<dbReference type="CDD" id="cd01489">
    <property type="entry name" value="Uba2_SUMO"/>
    <property type="match status" value="1"/>
</dbReference>
<dbReference type="InterPro" id="IPR023318">
    <property type="entry name" value="Ub_act_enz_dom_a_sf"/>
</dbReference>
<dbReference type="GO" id="GO:0031510">
    <property type="term" value="C:SUMO activating enzyme complex"/>
    <property type="evidence" value="ECO:0007669"/>
    <property type="project" value="UniProtKB-UniRule"/>
</dbReference>
<feature type="binding site" evidence="14">
    <location>
        <position position="164"/>
    </location>
    <ligand>
        <name>Zn(2+)</name>
        <dbReference type="ChEBI" id="CHEBI:29105"/>
    </ligand>
</feature>
<dbReference type="InterPro" id="IPR000594">
    <property type="entry name" value="ThiF_NAD_FAD-bd"/>
</dbReference>
<keyword evidence="9 11" id="KW-0067">ATP-binding</keyword>
<keyword evidence="5 11" id="KW-0479">Metal-binding</keyword>
<dbReference type="InterPro" id="IPR042449">
    <property type="entry name" value="Ub-E1_IAD_1"/>
</dbReference>
<dbReference type="GO" id="GO:0005524">
    <property type="term" value="F:ATP binding"/>
    <property type="evidence" value="ECO:0007669"/>
    <property type="project" value="UniProtKB-UniRule"/>
</dbReference>
<comment type="subcellular location">
    <subcellularLocation>
        <location evidence="1">Nucleus</location>
    </subcellularLocation>
</comment>
<dbReference type="FunFam" id="1.10.10.520:FF:000003">
    <property type="entry name" value="Ubiquitin-activating enzyme E1-like"/>
    <property type="match status" value="1"/>
</dbReference>
<organism evidence="19 20">
    <name type="scientific">Paraphaeosphaeria sporulosa</name>
    <dbReference type="NCBI Taxonomy" id="1460663"/>
    <lineage>
        <taxon>Eukaryota</taxon>
        <taxon>Fungi</taxon>
        <taxon>Dikarya</taxon>
        <taxon>Ascomycota</taxon>
        <taxon>Pezizomycotina</taxon>
        <taxon>Dothideomycetes</taxon>
        <taxon>Pleosporomycetidae</taxon>
        <taxon>Pleosporales</taxon>
        <taxon>Massarineae</taxon>
        <taxon>Didymosphaeriaceae</taxon>
        <taxon>Paraphaeosphaeria</taxon>
    </lineage>
</organism>
<evidence type="ECO:0000256" key="13">
    <source>
        <dbReference type="PIRSR" id="PIRSR039133-2"/>
    </source>
</evidence>
<dbReference type="RefSeq" id="XP_018042859.1">
    <property type="nucleotide sequence ID" value="XM_018180669.1"/>
</dbReference>
<evidence type="ECO:0000256" key="15">
    <source>
        <dbReference type="PROSITE-ProRule" id="PRU10132"/>
    </source>
</evidence>
<feature type="binding site" evidence="14">
    <location>
        <position position="167"/>
    </location>
    <ligand>
        <name>Zn(2+)</name>
        <dbReference type="ChEBI" id="CHEBI:29105"/>
    </ligand>
</feature>
<comment type="subunit">
    <text evidence="11">Heterodimer.</text>
</comment>
<dbReference type="OrthoDB" id="10255449at2759"/>
<dbReference type="InterPro" id="IPR028077">
    <property type="entry name" value="UAE_UbL_dom"/>
</dbReference>
<proteinExistence type="inferred from homology"/>
<accession>A0A177CY46</accession>
<evidence type="ECO:0000256" key="9">
    <source>
        <dbReference type="ARBA" id="ARBA00022840"/>
    </source>
</evidence>
<evidence type="ECO:0000256" key="4">
    <source>
        <dbReference type="ARBA" id="ARBA00022679"/>
    </source>
</evidence>
<evidence type="ECO:0000256" key="7">
    <source>
        <dbReference type="ARBA" id="ARBA00022786"/>
    </source>
</evidence>
<evidence type="ECO:0000259" key="17">
    <source>
        <dbReference type="Pfam" id="PF10585"/>
    </source>
</evidence>
<feature type="binding site" evidence="13">
    <location>
        <begin position="30"/>
        <end position="35"/>
    </location>
    <ligand>
        <name>ATP</name>
        <dbReference type="ChEBI" id="CHEBI:30616"/>
    </ligand>
</feature>
<feature type="binding site" evidence="14">
    <location>
        <position position="480"/>
    </location>
    <ligand>
        <name>Zn(2+)</name>
        <dbReference type="ChEBI" id="CHEBI:29105"/>
    </ligand>
</feature>
<comment type="pathway">
    <text evidence="2 11">Protein modification; protein sumoylation.</text>
</comment>
<evidence type="ECO:0000259" key="18">
    <source>
        <dbReference type="Pfam" id="PF14732"/>
    </source>
</evidence>
<dbReference type="Gene3D" id="1.10.10.520">
    <property type="entry name" value="Ubiquitin activating enzymes (Uba3). Chain: B, domain 2"/>
    <property type="match status" value="1"/>
</dbReference>
<dbReference type="InterPro" id="IPR030661">
    <property type="entry name" value="Uba2"/>
</dbReference>
<evidence type="ECO:0000256" key="3">
    <source>
        <dbReference type="ARBA" id="ARBA00005673"/>
    </source>
</evidence>
<evidence type="ECO:0000256" key="6">
    <source>
        <dbReference type="ARBA" id="ARBA00022741"/>
    </source>
</evidence>
<keyword evidence="20" id="KW-1185">Reference proteome</keyword>
<feature type="binding site" evidence="13">
    <location>
        <begin position="123"/>
        <end position="128"/>
    </location>
    <ligand>
        <name>ATP</name>
        <dbReference type="ChEBI" id="CHEBI:30616"/>
    </ligand>
</feature>
<dbReference type="AlphaFoldDB" id="A0A177CY46"/>
<dbReference type="GO" id="GO:0005737">
    <property type="term" value="C:cytoplasm"/>
    <property type="evidence" value="ECO:0007669"/>
    <property type="project" value="TreeGrafter"/>
</dbReference>
<keyword evidence="7 11" id="KW-0833">Ubl conjugation pathway</keyword>
<evidence type="ECO:0000256" key="8">
    <source>
        <dbReference type="ARBA" id="ARBA00022833"/>
    </source>
</evidence>
<feature type="active site" description="Glycyl thioester intermediate" evidence="12 15">
    <location>
        <position position="179"/>
    </location>
</feature>
<dbReference type="Gene3D" id="3.50.50.80">
    <property type="entry name" value="Ubiquitin-activating enzyme E1, inactive adenylation domain, subdomain 1"/>
    <property type="match status" value="1"/>
</dbReference>
<evidence type="ECO:0000313" key="19">
    <source>
        <dbReference type="EMBL" id="OAG12494.1"/>
    </source>
</evidence>
<dbReference type="InterPro" id="IPR045886">
    <property type="entry name" value="ThiF/MoeB/HesA"/>
</dbReference>
<evidence type="ECO:0000256" key="1">
    <source>
        <dbReference type="ARBA" id="ARBA00004123"/>
    </source>
</evidence>
<dbReference type="InParanoid" id="A0A177CY46"/>
<keyword evidence="4" id="KW-0808">Transferase</keyword>
<protein>
    <recommendedName>
        <fullName evidence="11">Ubiquitin-activating enzyme E1-like</fullName>
    </recommendedName>
</protein>
<dbReference type="InterPro" id="IPR035985">
    <property type="entry name" value="Ubiquitin-activating_enz"/>
</dbReference>
<dbReference type="PROSITE" id="PS00865">
    <property type="entry name" value="UBIQUITIN_ACTIVAT_2"/>
    <property type="match status" value="1"/>
</dbReference>
<feature type="domain" description="Ubiquitin/SUMO-activating enzyme ubiquitin-like" evidence="18">
    <location>
        <begin position="491"/>
        <end position="571"/>
    </location>
</feature>
<dbReference type="GO" id="GO:0019948">
    <property type="term" value="F:SUMO activating enzyme activity"/>
    <property type="evidence" value="ECO:0007669"/>
    <property type="project" value="UniProtKB-UniRule"/>
</dbReference>
<dbReference type="PANTHER" id="PTHR10953">
    <property type="entry name" value="UBIQUITIN-ACTIVATING ENZYME E1"/>
    <property type="match status" value="1"/>
</dbReference>
<evidence type="ECO:0000259" key="16">
    <source>
        <dbReference type="Pfam" id="PF00899"/>
    </source>
</evidence>
<dbReference type="FunFam" id="3.40.50.720:FF:000618">
    <property type="entry name" value="SUMO-activating enzyme subunit 2"/>
    <property type="match status" value="1"/>
</dbReference>
<sequence length="669" mass="73462">MATGRDKHAGKSLGSNLHARIKQARVLMVGAGGIGCELLKNLVLTGFGEIHIVDLDTIDLSNLNRQFLFRNEHIKKSKALVAKESAGRFNPNVKIEAYHDNIKDPRFNVAWFSKFDIVFNALDNLEARRHVNKMCLAADVPLIESGTTGFNGQVQVIQKGKTQCYDCTPKEAPKSFPVCTIRSTPSQPIHCIVWAKSYLFTEIFGTSEDDAPELDHSEDSENRKEIENLRNESQALKRIRGTMGSEEFPKLVFDKVFKEDIERLRSMEDMWKTRKAPTALDFEDLLKALPSVEKNIASKDQTAWTVTENFAVFLHSLRRLSDRMEESKASGDTGNSPPILSFDKDDEDTLDFVAASANLRSIIFGIEGRSKFDIKQMAGNIIPAIATTNAMTASICVLQAFKVMRAVIAKDELSAKLNDAQLTGSSKESSKADAKAEQVEVKPDEAFSQKLSKAKMVFLAPNGTERRLTTEGLSSPNASCPVCSVAQSTIVVDASRATLNDLVENLLRLQLGYGEEFSINSEAGLLYDPEEDANLNKTFAELGLNNDASITVIDDAEEGARVNLVLHISEQPMESEARPIDLTQKPEIPLKPKAATPPAETNGDWRPIVTNGLTNGATNGATNGIKRTADEAGFEEELVKKKGKVAAKPDDDFVIVDDANDGIIVLDDD</sequence>
<comment type="similarity">
    <text evidence="3 11">Belongs to the ubiquitin-activating E1 family.</text>
</comment>
<dbReference type="Proteomes" id="UP000077069">
    <property type="component" value="Unassembled WGS sequence"/>
</dbReference>
<dbReference type="UniPathway" id="UPA00886"/>
<evidence type="ECO:0000256" key="2">
    <source>
        <dbReference type="ARBA" id="ARBA00004718"/>
    </source>
</evidence>
<dbReference type="FunFam" id="3.50.50.80:FF:000002">
    <property type="entry name" value="SUMO-activating enzyme subunit 2"/>
    <property type="match status" value="1"/>
</dbReference>
<keyword evidence="6 11" id="KW-0547">Nucleotide-binding</keyword>
<evidence type="ECO:0000256" key="10">
    <source>
        <dbReference type="ARBA" id="ARBA00023242"/>
    </source>
</evidence>
<evidence type="ECO:0000256" key="5">
    <source>
        <dbReference type="ARBA" id="ARBA00022723"/>
    </source>
</evidence>
<dbReference type="SUPFAM" id="SSF69572">
    <property type="entry name" value="Activating enzymes of the ubiquitin-like proteins"/>
    <property type="match status" value="1"/>
</dbReference>
<dbReference type="PIRSF" id="PIRSF039133">
    <property type="entry name" value="SUMO_E1B"/>
    <property type="match status" value="1"/>
</dbReference>
<dbReference type="Gene3D" id="3.10.290.20">
    <property type="entry name" value="Ubiquitin-like 2 activating enzyme e1b. Chain: B, domain 3"/>
    <property type="match status" value="1"/>
</dbReference>
<keyword evidence="8 11" id="KW-0862">Zinc</keyword>
<dbReference type="InterPro" id="IPR033127">
    <property type="entry name" value="UBQ-activ_enz_E1_Cys_AS"/>
</dbReference>
<feature type="binding site" evidence="13">
    <location>
        <position position="78"/>
    </location>
    <ligand>
        <name>ATP</name>
        <dbReference type="ChEBI" id="CHEBI:30616"/>
    </ligand>
</feature>
<dbReference type="STRING" id="1460663.A0A177CY46"/>
<dbReference type="Pfam" id="PF14732">
    <property type="entry name" value="UAE_UbL"/>
    <property type="match status" value="1"/>
</dbReference>
<dbReference type="PANTHER" id="PTHR10953:SF5">
    <property type="entry name" value="SUMO-ACTIVATING ENZYME SUBUNIT 2"/>
    <property type="match status" value="1"/>
</dbReference>
<name>A0A177CY46_9PLEO</name>
<keyword evidence="10" id="KW-0539">Nucleus</keyword>
<reference evidence="19 20" key="1">
    <citation type="submission" date="2016-05" db="EMBL/GenBank/DDBJ databases">
        <title>Comparative analysis of secretome profiles of manganese(II)-oxidizing ascomycete fungi.</title>
        <authorList>
            <consortium name="DOE Joint Genome Institute"/>
            <person name="Zeiner C.A."/>
            <person name="Purvine S.O."/>
            <person name="Zink E.M."/>
            <person name="Wu S."/>
            <person name="Pasa-Tolic L."/>
            <person name="Chaput D.L."/>
            <person name="Haridas S."/>
            <person name="Grigoriev I.V."/>
            <person name="Santelli C.M."/>
            <person name="Hansel C.M."/>
        </authorList>
    </citation>
    <scope>NUCLEOTIDE SEQUENCE [LARGE SCALE GENOMIC DNA]</scope>
    <source>
        <strain evidence="19 20">AP3s5-JAC2a</strain>
    </source>
</reference>
<evidence type="ECO:0000256" key="12">
    <source>
        <dbReference type="PIRSR" id="PIRSR039133-1"/>
    </source>
</evidence>
<evidence type="ECO:0000256" key="11">
    <source>
        <dbReference type="PIRNR" id="PIRNR039133"/>
    </source>
</evidence>
<dbReference type="GO" id="GO:0046872">
    <property type="term" value="F:metal ion binding"/>
    <property type="evidence" value="ECO:0007669"/>
    <property type="project" value="UniProtKB-KW"/>
</dbReference>
<evidence type="ECO:0000256" key="14">
    <source>
        <dbReference type="PIRSR" id="PIRSR039133-3"/>
    </source>
</evidence>
<feature type="binding site" evidence="13">
    <location>
        <begin position="62"/>
        <end position="65"/>
    </location>
    <ligand>
        <name>ATP</name>
        <dbReference type="ChEBI" id="CHEBI:30616"/>
    </ligand>
</feature>
<dbReference type="GO" id="GO:0016925">
    <property type="term" value="P:protein sumoylation"/>
    <property type="evidence" value="ECO:0007669"/>
    <property type="project" value="UniProtKB-UniRule"/>
</dbReference>
<dbReference type="GeneID" id="28764155"/>
<dbReference type="Pfam" id="PF10585">
    <property type="entry name" value="UBA_E1_SCCH"/>
    <property type="match status" value="1"/>
</dbReference>
<feature type="binding site" evidence="14">
    <location>
        <position position="483"/>
    </location>
    <ligand>
        <name>Zn(2+)</name>
        <dbReference type="ChEBI" id="CHEBI:29105"/>
    </ligand>
</feature>
<feature type="domain" description="THIF-type NAD/FAD binding fold" evidence="16">
    <location>
        <begin position="13"/>
        <end position="436"/>
    </location>
</feature>
<dbReference type="GO" id="GO:0016740">
    <property type="term" value="F:transferase activity"/>
    <property type="evidence" value="ECO:0007669"/>
    <property type="project" value="UniProtKB-KW"/>
</dbReference>
<evidence type="ECO:0000313" key="20">
    <source>
        <dbReference type="Proteomes" id="UP000077069"/>
    </source>
</evidence>
<feature type="domain" description="Ubiquitin-activating enzyme SCCH" evidence="17">
    <location>
        <begin position="185"/>
        <end position="427"/>
    </location>
</feature>
<dbReference type="FunCoup" id="A0A177CY46">
    <property type="interactions" value="1767"/>
</dbReference>
<feature type="binding site" evidence="13">
    <location>
        <position position="54"/>
    </location>
    <ligand>
        <name>ATP</name>
        <dbReference type="ChEBI" id="CHEBI:30616"/>
    </ligand>
</feature>
<dbReference type="Pfam" id="PF00899">
    <property type="entry name" value="ThiF"/>
    <property type="match status" value="1"/>
</dbReference>
<dbReference type="InterPro" id="IPR019572">
    <property type="entry name" value="UBA_E1_SCCH"/>
</dbReference>
<gene>
    <name evidence="19" type="ORF">CC84DRAFT_1183130</name>
</gene>
<dbReference type="EMBL" id="KV441548">
    <property type="protein sequence ID" value="OAG12494.1"/>
    <property type="molecule type" value="Genomic_DNA"/>
</dbReference>